<dbReference type="EMBL" id="CM017875">
    <property type="protein sequence ID" value="KAG1338841.1"/>
    <property type="molecule type" value="Genomic_DNA"/>
</dbReference>
<evidence type="ECO:0000313" key="2">
    <source>
        <dbReference type="EMBL" id="KAG1338841.1"/>
    </source>
</evidence>
<evidence type="ECO:0000256" key="1">
    <source>
        <dbReference type="SAM" id="MobiDB-lite"/>
    </source>
</evidence>
<reference evidence="2" key="2">
    <citation type="submission" date="2019-07" db="EMBL/GenBank/DDBJ databases">
        <authorList>
            <person name="Yang Y."/>
            <person name="Bocs S."/>
            <person name="Baudouin L."/>
        </authorList>
    </citation>
    <scope>NUCLEOTIDE SEQUENCE</scope>
    <source>
        <tissue evidence="2">Spear leaf of Hainan Tall coconut</tissue>
    </source>
</reference>
<reference evidence="2" key="1">
    <citation type="journal article" date="2017" name="Gigascience">
        <title>The genome draft of coconut (Cocos nucifera).</title>
        <authorList>
            <person name="Xiao Y."/>
            <person name="Xu P."/>
            <person name="Fan H."/>
            <person name="Baudouin L."/>
            <person name="Xia W."/>
            <person name="Bocs S."/>
            <person name="Xu J."/>
            <person name="Li Q."/>
            <person name="Guo A."/>
            <person name="Zhou L."/>
            <person name="Li J."/>
            <person name="Wu Y."/>
            <person name="Ma Z."/>
            <person name="Armero A."/>
            <person name="Issali A.E."/>
            <person name="Liu N."/>
            <person name="Peng M."/>
            <person name="Yang Y."/>
        </authorList>
    </citation>
    <scope>NUCLEOTIDE SEQUENCE</scope>
    <source>
        <tissue evidence="2">Spear leaf of Hainan Tall coconut</tissue>
    </source>
</reference>
<feature type="region of interest" description="Disordered" evidence="1">
    <location>
        <begin position="1"/>
        <end position="43"/>
    </location>
</feature>
<comment type="caution">
    <text evidence="2">The sequence shown here is derived from an EMBL/GenBank/DDBJ whole genome shotgun (WGS) entry which is preliminary data.</text>
</comment>
<name>A0A8K0N0S0_COCNU</name>
<dbReference type="AlphaFoldDB" id="A0A8K0N0S0"/>
<proteinExistence type="predicted"/>
<dbReference type="Proteomes" id="UP000797356">
    <property type="component" value="Chromosome 4"/>
</dbReference>
<organism evidence="2 3">
    <name type="scientific">Cocos nucifera</name>
    <name type="common">Coconut palm</name>
    <dbReference type="NCBI Taxonomy" id="13894"/>
    <lineage>
        <taxon>Eukaryota</taxon>
        <taxon>Viridiplantae</taxon>
        <taxon>Streptophyta</taxon>
        <taxon>Embryophyta</taxon>
        <taxon>Tracheophyta</taxon>
        <taxon>Spermatophyta</taxon>
        <taxon>Magnoliopsida</taxon>
        <taxon>Liliopsida</taxon>
        <taxon>Arecaceae</taxon>
        <taxon>Arecoideae</taxon>
        <taxon>Cocoseae</taxon>
        <taxon>Attaleinae</taxon>
        <taxon>Cocos</taxon>
    </lineage>
</organism>
<feature type="compositionally biased region" description="Low complexity" evidence="1">
    <location>
        <begin position="20"/>
        <end position="34"/>
    </location>
</feature>
<evidence type="ECO:0000313" key="3">
    <source>
        <dbReference type="Proteomes" id="UP000797356"/>
    </source>
</evidence>
<accession>A0A8K0N0S0</accession>
<protein>
    <submittedName>
        <fullName evidence="2">Putative transcription factor JAMYB</fullName>
    </submittedName>
</protein>
<sequence length="115" mass="12382">MAGDHQPLEPGSESGQVKPSPESTSSAAGSSSDSVGMQFSSPPPVPDCFTDYYGGMQEGENEGGDWIHDVQMGGWWLESLPSPGGYSNVGLPDFDQNAWGENLWGVEDIWLQQQF</sequence>
<gene>
    <name evidence="2" type="ORF">COCNU_04G011470</name>
</gene>
<keyword evidence="3" id="KW-1185">Reference proteome</keyword>